<dbReference type="InterPro" id="IPR016186">
    <property type="entry name" value="C-type_lectin-like/link_sf"/>
</dbReference>
<evidence type="ECO:0000313" key="3">
    <source>
        <dbReference type="WBParaSite" id="L893_g2893.t1"/>
    </source>
</evidence>
<sequence length="92" mass="10597">MLVLHKKNIEITLQRVFNRVLPKSANVFWIGLHKPQGIRSKFTWTDGSALDYTNWAKGQPRANPSKECAAYWTPNWAATNCANKYFVVCQKK</sequence>
<accession>A0A1I7ZR12</accession>
<dbReference type="Pfam" id="PF00059">
    <property type="entry name" value="Lectin_C"/>
    <property type="match status" value="1"/>
</dbReference>
<dbReference type="InterPro" id="IPR001304">
    <property type="entry name" value="C-type_lectin-like"/>
</dbReference>
<protein>
    <submittedName>
        <fullName evidence="3">C-type lectin domain-containing protein</fullName>
    </submittedName>
</protein>
<evidence type="ECO:0000313" key="2">
    <source>
        <dbReference type="Proteomes" id="UP000095287"/>
    </source>
</evidence>
<dbReference type="WBParaSite" id="L893_g2893.t1">
    <property type="protein sequence ID" value="L893_g2893.t1"/>
    <property type="gene ID" value="L893_g2893"/>
</dbReference>
<reference evidence="3" key="1">
    <citation type="submission" date="2016-11" db="UniProtKB">
        <authorList>
            <consortium name="WormBaseParasite"/>
        </authorList>
    </citation>
    <scope>IDENTIFICATION</scope>
</reference>
<proteinExistence type="predicted"/>
<dbReference type="InterPro" id="IPR016187">
    <property type="entry name" value="CTDL_fold"/>
</dbReference>
<feature type="domain" description="C-type lectin" evidence="1">
    <location>
        <begin position="1"/>
        <end position="90"/>
    </location>
</feature>
<dbReference type="CDD" id="cd00037">
    <property type="entry name" value="CLECT"/>
    <property type="match status" value="1"/>
</dbReference>
<dbReference type="AlphaFoldDB" id="A0A1I7ZR12"/>
<organism evidence="2 3">
    <name type="scientific">Steinernema glaseri</name>
    <dbReference type="NCBI Taxonomy" id="37863"/>
    <lineage>
        <taxon>Eukaryota</taxon>
        <taxon>Metazoa</taxon>
        <taxon>Ecdysozoa</taxon>
        <taxon>Nematoda</taxon>
        <taxon>Chromadorea</taxon>
        <taxon>Rhabditida</taxon>
        <taxon>Tylenchina</taxon>
        <taxon>Panagrolaimomorpha</taxon>
        <taxon>Strongyloidoidea</taxon>
        <taxon>Steinernematidae</taxon>
        <taxon>Steinernema</taxon>
    </lineage>
</organism>
<dbReference type="PROSITE" id="PS50041">
    <property type="entry name" value="C_TYPE_LECTIN_2"/>
    <property type="match status" value="1"/>
</dbReference>
<dbReference type="SUPFAM" id="SSF56436">
    <property type="entry name" value="C-type lectin-like"/>
    <property type="match status" value="1"/>
</dbReference>
<evidence type="ECO:0000259" key="1">
    <source>
        <dbReference type="PROSITE" id="PS50041"/>
    </source>
</evidence>
<dbReference type="Gene3D" id="3.10.100.10">
    <property type="entry name" value="Mannose-Binding Protein A, subunit A"/>
    <property type="match status" value="1"/>
</dbReference>
<dbReference type="InterPro" id="IPR050111">
    <property type="entry name" value="C-type_lectin/snaclec_domain"/>
</dbReference>
<dbReference type="PANTHER" id="PTHR22803">
    <property type="entry name" value="MANNOSE, PHOSPHOLIPASE, LECTIN RECEPTOR RELATED"/>
    <property type="match status" value="1"/>
</dbReference>
<keyword evidence="2" id="KW-1185">Reference proteome</keyword>
<name>A0A1I7ZR12_9BILA</name>
<dbReference type="Proteomes" id="UP000095287">
    <property type="component" value="Unplaced"/>
</dbReference>